<dbReference type="AlphaFoldDB" id="F2U6U8"/>
<dbReference type="InParanoid" id="F2U6U8"/>
<dbReference type="KEGG" id="sre:PTSG_04187"/>
<dbReference type="NCBIfam" id="TIGR00293">
    <property type="entry name" value="prefoldin subunit alpha"/>
    <property type="match status" value="1"/>
</dbReference>
<protein>
    <recommendedName>
        <fullName evidence="6">Prefoldin subunit 5</fullName>
    </recommendedName>
</protein>
<dbReference type="Pfam" id="PF02996">
    <property type="entry name" value="Prefoldin"/>
    <property type="match status" value="1"/>
</dbReference>
<dbReference type="Proteomes" id="UP000007799">
    <property type="component" value="Unassembled WGS sequence"/>
</dbReference>
<name>F2U6U8_SALR5</name>
<dbReference type="PANTHER" id="PTHR12674:SF2">
    <property type="entry name" value="PREFOLDIN SUBUNIT 5"/>
    <property type="match status" value="1"/>
</dbReference>
<dbReference type="eggNOG" id="KOG3048">
    <property type="taxonomic scope" value="Eukaryota"/>
</dbReference>
<evidence type="ECO:0000313" key="5">
    <source>
        <dbReference type="Proteomes" id="UP000007799"/>
    </source>
</evidence>
<evidence type="ECO:0000256" key="1">
    <source>
        <dbReference type="ARBA" id="ARBA00010048"/>
    </source>
</evidence>
<dbReference type="CDD" id="cd23157">
    <property type="entry name" value="Prefoldin_5"/>
    <property type="match status" value="1"/>
</dbReference>
<dbReference type="Gene3D" id="1.10.287.370">
    <property type="match status" value="1"/>
</dbReference>
<dbReference type="GO" id="GO:0005737">
    <property type="term" value="C:cytoplasm"/>
    <property type="evidence" value="ECO:0007669"/>
    <property type="project" value="TreeGrafter"/>
</dbReference>
<evidence type="ECO:0000256" key="3">
    <source>
        <dbReference type="SAM" id="Coils"/>
    </source>
</evidence>
<organism evidence="5">
    <name type="scientific">Salpingoeca rosetta (strain ATCC 50818 / BSB-021)</name>
    <dbReference type="NCBI Taxonomy" id="946362"/>
    <lineage>
        <taxon>Eukaryota</taxon>
        <taxon>Choanoflagellata</taxon>
        <taxon>Craspedida</taxon>
        <taxon>Salpingoecidae</taxon>
        <taxon>Salpingoeca</taxon>
    </lineage>
</organism>
<dbReference type="EMBL" id="GL832963">
    <property type="protein sequence ID" value="EGD83580.1"/>
    <property type="molecule type" value="Genomic_DNA"/>
</dbReference>
<keyword evidence="2" id="KW-0143">Chaperone</keyword>
<dbReference type="GO" id="GO:0016272">
    <property type="term" value="C:prefoldin complex"/>
    <property type="evidence" value="ECO:0007669"/>
    <property type="project" value="InterPro"/>
</dbReference>
<feature type="coiled-coil region" evidence="3">
    <location>
        <begin position="25"/>
        <end position="52"/>
    </location>
</feature>
<gene>
    <name evidence="4" type="ORF">PTSG_04187</name>
</gene>
<dbReference type="GO" id="GO:1990115">
    <property type="term" value="P:RNA polymerase III assembly"/>
    <property type="evidence" value="ECO:0007669"/>
    <property type="project" value="TreeGrafter"/>
</dbReference>
<reference evidence="4" key="1">
    <citation type="submission" date="2009-08" db="EMBL/GenBank/DDBJ databases">
        <title>Annotation of Salpingoeca rosetta.</title>
        <authorList>
            <consortium name="The Broad Institute Genome Sequencing Platform"/>
            <person name="Russ C."/>
            <person name="Cuomo C."/>
            <person name="Burger G."/>
            <person name="Gray M.W."/>
            <person name="Holland P.W.H."/>
            <person name="King N."/>
            <person name="Lang F.B.F."/>
            <person name="Roger A.J."/>
            <person name="Ruiz-Trillo I."/>
            <person name="Young S.K."/>
            <person name="Zeng Q."/>
            <person name="Gargeya S."/>
            <person name="Alvarado L."/>
            <person name="Berlin A."/>
            <person name="Chapman S.B."/>
            <person name="Chen Z."/>
            <person name="Freedman E."/>
            <person name="Gellesch M."/>
            <person name="Goldberg J."/>
            <person name="Griggs A."/>
            <person name="Gujja S."/>
            <person name="Heilman E."/>
            <person name="Heiman D."/>
            <person name="Howarth C."/>
            <person name="Mehta T."/>
            <person name="Neiman D."/>
            <person name="Pearson M."/>
            <person name="Roberts A."/>
            <person name="Saif S."/>
            <person name="Shea T."/>
            <person name="Shenoy N."/>
            <person name="Sisk P."/>
            <person name="Stolte C."/>
            <person name="Sykes S."/>
            <person name="White J."/>
            <person name="Yandava C."/>
            <person name="Haas B."/>
            <person name="Nusbaum C."/>
            <person name="Birren B."/>
        </authorList>
    </citation>
    <scope>NUCLEOTIDE SEQUENCE [LARGE SCALE GENOMIC DNA]</scope>
    <source>
        <strain evidence="4">ATCC 50818</strain>
    </source>
</reference>
<accession>F2U6U8</accession>
<dbReference type="STRING" id="946362.F2U6U8"/>
<proteinExistence type="inferred from homology"/>
<sequence length="169" mass="18789">MADKQQQGGEGQQQQEGIDIMRVPMQQLESVRQSLSQEVQTLTTAIKSLKHAQTKFSNSLESIKQVTPESAGKKSLVPLTESLYVYAELTDPSKILVDIGTGYYVEKSKEDAEAYFQRKVKFLTEQLQGVQVVASEKQREQAAVAEAYRIRMAQQQQQQQSGADSASSS</sequence>
<keyword evidence="3" id="KW-0175">Coiled coil</keyword>
<dbReference type="GeneID" id="16075664"/>
<evidence type="ECO:0000256" key="2">
    <source>
        <dbReference type="ARBA" id="ARBA00023186"/>
    </source>
</evidence>
<dbReference type="InterPro" id="IPR009053">
    <property type="entry name" value="Prefoldin"/>
</dbReference>
<dbReference type="PANTHER" id="PTHR12674">
    <property type="entry name" value="PREFOLDIN SUBUNIT 5"/>
    <property type="match status" value="1"/>
</dbReference>
<dbReference type="GO" id="GO:0051082">
    <property type="term" value="F:unfolded protein binding"/>
    <property type="evidence" value="ECO:0007669"/>
    <property type="project" value="InterPro"/>
</dbReference>
<evidence type="ECO:0008006" key="6">
    <source>
        <dbReference type="Google" id="ProtNLM"/>
    </source>
</evidence>
<dbReference type="InterPro" id="IPR004127">
    <property type="entry name" value="Prefoldin_subunit_alpha"/>
</dbReference>
<keyword evidence="5" id="KW-1185">Reference proteome</keyword>
<dbReference type="GO" id="GO:0006457">
    <property type="term" value="P:protein folding"/>
    <property type="evidence" value="ECO:0007669"/>
    <property type="project" value="InterPro"/>
</dbReference>
<dbReference type="GO" id="GO:1990113">
    <property type="term" value="P:RNA polymerase I assembly"/>
    <property type="evidence" value="ECO:0007669"/>
    <property type="project" value="TreeGrafter"/>
</dbReference>
<dbReference type="InterPro" id="IPR011599">
    <property type="entry name" value="PFD_alpha_archaea"/>
</dbReference>
<dbReference type="OrthoDB" id="10267474at2759"/>
<dbReference type="GO" id="GO:1990114">
    <property type="term" value="P:RNA polymerase II core complex assembly"/>
    <property type="evidence" value="ECO:0007669"/>
    <property type="project" value="TreeGrafter"/>
</dbReference>
<comment type="similarity">
    <text evidence="1">Belongs to the prefoldin subunit alpha family.</text>
</comment>
<dbReference type="RefSeq" id="XP_004995084.1">
    <property type="nucleotide sequence ID" value="XM_004995027.1"/>
</dbReference>
<dbReference type="FunFam" id="1.10.287.370:FF:000004">
    <property type="entry name" value="Probable prefoldin subunit 5"/>
    <property type="match status" value="1"/>
</dbReference>
<evidence type="ECO:0000313" key="4">
    <source>
        <dbReference type="EMBL" id="EGD83580.1"/>
    </source>
</evidence>
<dbReference type="FunCoup" id="F2U6U8">
    <property type="interactions" value="1351"/>
</dbReference>
<dbReference type="OMA" id="QAKFKAC"/>
<dbReference type="SUPFAM" id="SSF46579">
    <property type="entry name" value="Prefoldin"/>
    <property type="match status" value="1"/>
</dbReference>